<dbReference type="EMBL" id="WFLM01000005">
    <property type="protein sequence ID" value="KAB8037010.1"/>
    <property type="molecule type" value="Genomic_DNA"/>
</dbReference>
<evidence type="ECO:0000256" key="1">
    <source>
        <dbReference type="SAM" id="Phobius"/>
    </source>
</evidence>
<gene>
    <name evidence="2" type="ORF">GCL60_14345</name>
</gene>
<keyword evidence="1" id="KW-0812">Transmembrane</keyword>
<name>A0A6N6VRS2_9BACT</name>
<dbReference type="PANTHER" id="PTHR36833">
    <property type="entry name" value="SLR0610 PROTEIN-RELATED"/>
    <property type="match status" value="1"/>
</dbReference>
<protein>
    <submittedName>
        <fullName evidence="2">Uncharacterized protein</fullName>
    </submittedName>
</protein>
<dbReference type="Pfam" id="PF06182">
    <property type="entry name" value="ABC2_membrane_6"/>
    <property type="match status" value="1"/>
</dbReference>
<dbReference type="InterPro" id="IPR010390">
    <property type="entry name" value="ABC-2_transporter-like"/>
</dbReference>
<evidence type="ECO:0000313" key="3">
    <source>
        <dbReference type="Proteomes" id="UP000437748"/>
    </source>
</evidence>
<feature type="transmembrane region" description="Helical" evidence="1">
    <location>
        <begin position="60"/>
        <end position="82"/>
    </location>
</feature>
<reference evidence="2 3" key="1">
    <citation type="submission" date="2019-10" db="EMBL/GenBank/DDBJ databases">
        <title>New species of Slilvanegrellaceae.</title>
        <authorList>
            <person name="Pitt A."/>
            <person name="Hahn M.W."/>
        </authorList>
    </citation>
    <scope>NUCLEOTIDE SEQUENCE [LARGE SCALE GENOMIC DNA]</scope>
    <source>
        <strain evidence="2 3">SP-Ram-0.45-NSY-1</strain>
    </source>
</reference>
<organism evidence="2 3">
    <name type="scientific">Silvanigrella paludirubra</name>
    <dbReference type="NCBI Taxonomy" id="2499159"/>
    <lineage>
        <taxon>Bacteria</taxon>
        <taxon>Pseudomonadati</taxon>
        <taxon>Bdellovibrionota</taxon>
        <taxon>Oligoflexia</taxon>
        <taxon>Silvanigrellales</taxon>
        <taxon>Silvanigrellaceae</taxon>
        <taxon>Silvanigrella</taxon>
    </lineage>
</organism>
<keyword evidence="1" id="KW-1133">Transmembrane helix</keyword>
<keyword evidence="3" id="KW-1185">Reference proteome</keyword>
<dbReference type="OrthoDB" id="7922511at2"/>
<dbReference type="Proteomes" id="UP000437748">
    <property type="component" value="Unassembled WGS sequence"/>
</dbReference>
<dbReference type="RefSeq" id="WP_153421427.1">
    <property type="nucleotide sequence ID" value="NZ_WFLM01000005.1"/>
</dbReference>
<accession>A0A6N6VRS2</accession>
<feature type="transmembrane region" description="Helical" evidence="1">
    <location>
        <begin position="24"/>
        <end position="48"/>
    </location>
</feature>
<comment type="caution">
    <text evidence="2">The sequence shown here is derived from an EMBL/GenBank/DDBJ whole genome shotgun (WGS) entry which is preliminary data.</text>
</comment>
<feature type="transmembrane region" description="Helical" evidence="1">
    <location>
        <begin position="202"/>
        <end position="221"/>
    </location>
</feature>
<dbReference type="PANTHER" id="PTHR36833:SF1">
    <property type="entry name" value="INTEGRAL MEMBRANE TRANSPORT PROTEIN"/>
    <property type="match status" value="1"/>
</dbReference>
<evidence type="ECO:0000313" key="2">
    <source>
        <dbReference type="EMBL" id="KAB8037010.1"/>
    </source>
</evidence>
<dbReference type="AlphaFoldDB" id="A0A6N6VRS2"/>
<keyword evidence="1" id="KW-0472">Membrane</keyword>
<feature type="transmembrane region" description="Helical" evidence="1">
    <location>
        <begin position="103"/>
        <end position="131"/>
    </location>
</feature>
<feature type="transmembrane region" description="Helical" evidence="1">
    <location>
        <begin position="227"/>
        <end position="246"/>
    </location>
</feature>
<proteinExistence type="predicted"/>
<feature type="transmembrane region" description="Helical" evidence="1">
    <location>
        <begin position="143"/>
        <end position="164"/>
    </location>
</feature>
<sequence>MYLKILLKTLKLNLKSQMDYKVNFFGDFIMTMCYYIFTISIFKIIFSYTTSFKGWTFQDFYLSFLVFISINFILETISDSLYEFFENLFSGKIDTYLCKPLNLSFIVIFSYLQPLKLLFSIIFISYLYYYIFINNLFLSINHAIFFSASLIVYMIICICFTFIFHSLNIFSDKNLYIGYYQYHIMQLCFIPPNTYGRNIFKILFMTAPFILCSSVPIFILTHQKIHLLYYSFIPMFIMVSISIYLLKSYKKLLKSFGG</sequence>